<gene>
    <name evidence="3" type="ORF">AURDEDRAFT_115478</name>
</gene>
<dbReference type="KEGG" id="adl:AURDEDRAFT_115478"/>
<proteinExistence type="predicted"/>
<feature type="compositionally biased region" description="Basic residues" evidence="1">
    <location>
        <begin position="70"/>
        <end position="82"/>
    </location>
</feature>
<feature type="region of interest" description="Disordered" evidence="1">
    <location>
        <begin position="390"/>
        <end position="490"/>
    </location>
</feature>
<feature type="compositionally biased region" description="Polar residues" evidence="1">
    <location>
        <begin position="342"/>
        <end position="351"/>
    </location>
</feature>
<feature type="region of interest" description="Disordered" evidence="1">
    <location>
        <begin position="603"/>
        <end position="651"/>
    </location>
</feature>
<feature type="transmembrane region" description="Helical" evidence="2">
    <location>
        <begin position="6"/>
        <end position="24"/>
    </location>
</feature>
<dbReference type="CDD" id="cd12087">
    <property type="entry name" value="TM_EGFR-like"/>
    <property type="match status" value="1"/>
</dbReference>
<evidence type="ECO:0000313" key="3">
    <source>
        <dbReference type="EMBL" id="EJD41377.1"/>
    </source>
</evidence>
<dbReference type="FunCoup" id="J0WYQ9">
    <property type="interactions" value="36"/>
</dbReference>
<accession>J0WYQ9</accession>
<keyword evidence="2" id="KW-1133">Transmembrane helix</keyword>
<dbReference type="OrthoDB" id="3315136at2759"/>
<organism evidence="3 4">
    <name type="scientific">Auricularia subglabra (strain TFB-10046 / SS5)</name>
    <name type="common">White-rot fungus</name>
    <name type="synonym">Auricularia delicata (strain TFB10046)</name>
    <dbReference type="NCBI Taxonomy" id="717982"/>
    <lineage>
        <taxon>Eukaryota</taxon>
        <taxon>Fungi</taxon>
        <taxon>Dikarya</taxon>
        <taxon>Basidiomycota</taxon>
        <taxon>Agaricomycotina</taxon>
        <taxon>Agaricomycetes</taxon>
        <taxon>Auriculariales</taxon>
        <taxon>Auriculariaceae</taxon>
        <taxon>Auricularia</taxon>
    </lineage>
</organism>
<sequence>MIITPVILGILVLALLAYFGYSYLRRRAERKQKDAERTVSPFTFGGLRRAVDLAAELPPAAPEQQQQHARSPRSPRAGRRRARFNDEKVDHSAHVNRDIEMKEDRTVVPVFFAPAAAPQVVTRRPSTTVPMTQPYPLPTGKERDPFDALDEHSPTTPATRKGRSAAPTPINPILSPPADNTGAVNGAHLPFTPLPQYPASAHAQESNVRPGRRRTHAPVALDTRRFKLRVVNAGSKTRSSRTHSANPSSSGSISKTRPISASTHSTSSGVPEPPTYTRPPSYANSHASNNGRNRAEAQPLTSLLSLIGGGRAGDNDSAVMSSPVSGASGGTALRDSGLFPSGASTGDSIQDVQAVPGPSSRPMTPPVPALPLGTPSPLSPATSFMLQDPVASRRVSVASHRRSKRSTKGKLEPLKPTFATGGPLSTPPVTTPMSANPPSSAHARSSMVSEMDITSIRAQGADASPEGSNLVIRNGHQHQPSLDAKSARSVDVTSLYKGKHVRRGSAGSDDGVPAIPPLPMQTPFEFDLGFGGVAGSIGAISEESHVTDAASTSALLQRTASFASSSVASPLGPTMPFPGSASTETPTVAAKYSVAEWKAGDPWQRPGVARSASSARKVRRKPVPSEASFTSYGSETALLKGMERSDSVGSP</sequence>
<dbReference type="InParanoid" id="J0WYQ9"/>
<evidence type="ECO:0000256" key="1">
    <source>
        <dbReference type="SAM" id="MobiDB-lite"/>
    </source>
</evidence>
<feature type="region of interest" description="Disordered" evidence="1">
    <location>
        <begin position="59"/>
        <end position="87"/>
    </location>
</feature>
<feature type="compositionally biased region" description="Basic and acidic residues" evidence="1">
    <location>
        <begin position="140"/>
        <end position="153"/>
    </location>
</feature>
<feature type="region of interest" description="Disordered" evidence="1">
    <location>
        <begin position="317"/>
        <end position="366"/>
    </location>
</feature>
<keyword evidence="2" id="KW-0812">Transmembrane</keyword>
<dbReference type="EMBL" id="JH687793">
    <property type="protein sequence ID" value="EJD41377.1"/>
    <property type="molecule type" value="Genomic_DNA"/>
</dbReference>
<evidence type="ECO:0000313" key="4">
    <source>
        <dbReference type="Proteomes" id="UP000006514"/>
    </source>
</evidence>
<keyword evidence="2" id="KW-0472">Membrane</keyword>
<reference evidence="4" key="1">
    <citation type="journal article" date="2012" name="Science">
        <title>The Paleozoic origin of enzymatic lignin decomposition reconstructed from 31 fungal genomes.</title>
        <authorList>
            <person name="Floudas D."/>
            <person name="Binder M."/>
            <person name="Riley R."/>
            <person name="Barry K."/>
            <person name="Blanchette R.A."/>
            <person name="Henrissat B."/>
            <person name="Martinez A.T."/>
            <person name="Otillar R."/>
            <person name="Spatafora J.W."/>
            <person name="Yadav J.S."/>
            <person name="Aerts A."/>
            <person name="Benoit I."/>
            <person name="Boyd A."/>
            <person name="Carlson A."/>
            <person name="Copeland A."/>
            <person name="Coutinho P.M."/>
            <person name="de Vries R.P."/>
            <person name="Ferreira P."/>
            <person name="Findley K."/>
            <person name="Foster B."/>
            <person name="Gaskell J."/>
            <person name="Glotzer D."/>
            <person name="Gorecki P."/>
            <person name="Heitman J."/>
            <person name="Hesse C."/>
            <person name="Hori C."/>
            <person name="Igarashi K."/>
            <person name="Jurgens J.A."/>
            <person name="Kallen N."/>
            <person name="Kersten P."/>
            <person name="Kohler A."/>
            <person name="Kuees U."/>
            <person name="Kumar T.K.A."/>
            <person name="Kuo A."/>
            <person name="LaButti K."/>
            <person name="Larrondo L.F."/>
            <person name="Lindquist E."/>
            <person name="Ling A."/>
            <person name="Lombard V."/>
            <person name="Lucas S."/>
            <person name="Lundell T."/>
            <person name="Martin R."/>
            <person name="McLaughlin D.J."/>
            <person name="Morgenstern I."/>
            <person name="Morin E."/>
            <person name="Murat C."/>
            <person name="Nagy L.G."/>
            <person name="Nolan M."/>
            <person name="Ohm R.A."/>
            <person name="Patyshakuliyeva A."/>
            <person name="Rokas A."/>
            <person name="Ruiz-Duenas F.J."/>
            <person name="Sabat G."/>
            <person name="Salamov A."/>
            <person name="Samejima M."/>
            <person name="Schmutz J."/>
            <person name="Slot J.C."/>
            <person name="St John F."/>
            <person name="Stenlid J."/>
            <person name="Sun H."/>
            <person name="Sun S."/>
            <person name="Syed K."/>
            <person name="Tsang A."/>
            <person name="Wiebenga A."/>
            <person name="Young D."/>
            <person name="Pisabarro A."/>
            <person name="Eastwood D.C."/>
            <person name="Martin F."/>
            <person name="Cullen D."/>
            <person name="Grigoriev I.V."/>
            <person name="Hibbett D.S."/>
        </authorList>
    </citation>
    <scope>NUCLEOTIDE SEQUENCE [LARGE SCALE GENOMIC DNA]</scope>
    <source>
        <strain evidence="4">TFB10046</strain>
    </source>
</reference>
<dbReference type="Proteomes" id="UP000006514">
    <property type="component" value="Unassembled WGS sequence"/>
</dbReference>
<feature type="compositionally biased region" description="Basic and acidic residues" evidence="1">
    <location>
        <begin position="641"/>
        <end position="651"/>
    </location>
</feature>
<feature type="region of interest" description="Disordered" evidence="1">
    <location>
        <begin position="123"/>
        <end position="293"/>
    </location>
</feature>
<feature type="compositionally biased region" description="Polar residues" evidence="1">
    <location>
        <begin position="282"/>
        <end position="292"/>
    </location>
</feature>
<keyword evidence="4" id="KW-1185">Reference proteome</keyword>
<name>J0WYQ9_AURST</name>
<protein>
    <submittedName>
        <fullName evidence="3">Uncharacterized protein</fullName>
    </submittedName>
</protein>
<feature type="compositionally biased region" description="Polar residues" evidence="1">
    <location>
        <begin position="431"/>
        <end position="448"/>
    </location>
</feature>
<feature type="compositionally biased region" description="Low complexity" evidence="1">
    <location>
        <begin position="59"/>
        <end position="69"/>
    </location>
</feature>
<feature type="compositionally biased region" description="Basic residues" evidence="1">
    <location>
        <begin position="399"/>
        <end position="408"/>
    </location>
</feature>
<dbReference type="OMA" id="EREWGRA"/>
<dbReference type="AlphaFoldDB" id="J0WYQ9"/>
<evidence type="ECO:0000256" key="2">
    <source>
        <dbReference type="SAM" id="Phobius"/>
    </source>
</evidence>
<feature type="compositionally biased region" description="Polar residues" evidence="1">
    <location>
        <begin position="234"/>
        <end position="269"/>
    </location>
</feature>